<dbReference type="STRING" id="133381.A0A2T9ZIG6"/>
<dbReference type="SUPFAM" id="SSF50104">
    <property type="entry name" value="Translation proteins SH3-like domain"/>
    <property type="match status" value="1"/>
</dbReference>
<evidence type="ECO:0000313" key="5">
    <source>
        <dbReference type="EMBL" id="PVV04369.1"/>
    </source>
</evidence>
<dbReference type="GO" id="GO:0003723">
    <property type="term" value="F:RNA binding"/>
    <property type="evidence" value="ECO:0007669"/>
    <property type="project" value="InterPro"/>
</dbReference>
<comment type="caution">
    <text evidence="5">The sequence shown here is derived from an EMBL/GenBank/DDBJ whole genome shotgun (WGS) entry which is preliminary data.</text>
</comment>
<dbReference type="InterPro" id="IPR014722">
    <property type="entry name" value="Rib_uL2_dom2"/>
</dbReference>
<dbReference type="GO" id="GO:0006412">
    <property type="term" value="P:translation"/>
    <property type="evidence" value="ECO:0007669"/>
    <property type="project" value="InterPro"/>
</dbReference>
<name>A0A2T9ZIG6_9FUNG</name>
<protein>
    <recommendedName>
        <fullName evidence="4">Large ribosomal subunit protein eL14 domain-containing protein</fullName>
    </recommendedName>
</protein>
<dbReference type="GO" id="GO:0003735">
    <property type="term" value="F:structural constituent of ribosome"/>
    <property type="evidence" value="ECO:0007669"/>
    <property type="project" value="InterPro"/>
</dbReference>
<comment type="similarity">
    <text evidence="1">Belongs to the eukaryotic ribosomal protein eL14 family.</text>
</comment>
<dbReference type="AlphaFoldDB" id="A0A2T9ZIG6"/>
<evidence type="ECO:0000313" key="6">
    <source>
        <dbReference type="Proteomes" id="UP000245609"/>
    </source>
</evidence>
<dbReference type="Gene3D" id="6.10.250.2270">
    <property type="match status" value="1"/>
</dbReference>
<dbReference type="PANTHER" id="PTHR11127:SF2">
    <property type="entry name" value="LARGE RIBOSOMAL SUBUNIT PROTEIN EL14"/>
    <property type="match status" value="1"/>
</dbReference>
<evidence type="ECO:0000256" key="2">
    <source>
        <dbReference type="ARBA" id="ARBA00022980"/>
    </source>
</evidence>
<evidence type="ECO:0000256" key="3">
    <source>
        <dbReference type="ARBA" id="ARBA00023274"/>
    </source>
</evidence>
<proteinExistence type="inferred from homology"/>
<dbReference type="Gene3D" id="2.30.30.30">
    <property type="match status" value="1"/>
</dbReference>
<dbReference type="EMBL" id="MBFS01000131">
    <property type="protein sequence ID" value="PVV04369.1"/>
    <property type="molecule type" value="Genomic_DNA"/>
</dbReference>
<feature type="domain" description="Large ribosomal subunit protein eL14" evidence="4">
    <location>
        <begin position="48"/>
        <end position="122"/>
    </location>
</feature>
<sequence length="138" mass="15582">MTAFKRFVEVGRVVLLSNGRKAGRIAVIVDIVDHHRVIVEGPTTGVHRHVASLSQVTLTDISIKDLPRTIGTAALKKAIVKSGVVESWKKTSWAKKLEVRRIRANLTDYDRFKVMRLKKQKRFIVDRQLAAVRKTQSA</sequence>
<dbReference type="Pfam" id="PF01929">
    <property type="entry name" value="Ribosomal_L14e"/>
    <property type="match status" value="1"/>
</dbReference>
<dbReference type="GO" id="GO:0022625">
    <property type="term" value="C:cytosolic large ribosomal subunit"/>
    <property type="evidence" value="ECO:0007669"/>
    <property type="project" value="TreeGrafter"/>
</dbReference>
<accession>A0A2T9ZIG6</accession>
<keyword evidence="3" id="KW-0687">Ribonucleoprotein</keyword>
<reference evidence="5 6" key="1">
    <citation type="journal article" date="2018" name="MBio">
        <title>Comparative Genomics Reveals the Core Gene Toolbox for the Fungus-Insect Symbiosis.</title>
        <authorList>
            <person name="Wang Y."/>
            <person name="Stata M."/>
            <person name="Wang W."/>
            <person name="Stajich J.E."/>
            <person name="White M.M."/>
            <person name="Moncalvo J.M."/>
        </authorList>
    </citation>
    <scope>NUCLEOTIDE SEQUENCE [LARGE SCALE GENOMIC DNA]</scope>
    <source>
        <strain evidence="5 6">SC-DP-2</strain>
    </source>
</reference>
<dbReference type="Proteomes" id="UP000245609">
    <property type="component" value="Unassembled WGS sequence"/>
</dbReference>
<dbReference type="InterPro" id="IPR008991">
    <property type="entry name" value="Translation_prot_SH3-like_sf"/>
</dbReference>
<dbReference type="OrthoDB" id="1875589at2759"/>
<dbReference type="InterPro" id="IPR039660">
    <property type="entry name" value="Ribosomal_eL14"/>
</dbReference>
<evidence type="ECO:0000256" key="1">
    <source>
        <dbReference type="ARBA" id="ARBA00006592"/>
    </source>
</evidence>
<keyword evidence="2" id="KW-0689">Ribosomal protein</keyword>
<dbReference type="PANTHER" id="PTHR11127">
    <property type="entry name" value="60S RIBOSOMAL PROTEIN L14"/>
    <property type="match status" value="1"/>
</dbReference>
<dbReference type="InterPro" id="IPR002784">
    <property type="entry name" value="Ribosomal_eL14_dom"/>
</dbReference>
<organism evidence="5 6">
    <name type="scientific">Smittium megazygosporum</name>
    <dbReference type="NCBI Taxonomy" id="133381"/>
    <lineage>
        <taxon>Eukaryota</taxon>
        <taxon>Fungi</taxon>
        <taxon>Fungi incertae sedis</taxon>
        <taxon>Zoopagomycota</taxon>
        <taxon>Kickxellomycotina</taxon>
        <taxon>Harpellomycetes</taxon>
        <taxon>Harpellales</taxon>
        <taxon>Legeriomycetaceae</taxon>
        <taxon>Smittium</taxon>
    </lineage>
</organism>
<dbReference type="CDD" id="cd23702">
    <property type="entry name" value="eL14"/>
    <property type="match status" value="1"/>
</dbReference>
<evidence type="ECO:0000259" key="4">
    <source>
        <dbReference type="Pfam" id="PF01929"/>
    </source>
</evidence>
<keyword evidence="6" id="KW-1185">Reference proteome</keyword>
<dbReference type="GO" id="GO:0042273">
    <property type="term" value="P:ribosomal large subunit biogenesis"/>
    <property type="evidence" value="ECO:0007669"/>
    <property type="project" value="TreeGrafter"/>
</dbReference>
<gene>
    <name evidence="5" type="ORF">BB560_001126</name>
</gene>